<evidence type="ECO:0000313" key="9">
    <source>
        <dbReference type="Proteomes" id="UP001595632"/>
    </source>
</evidence>
<dbReference type="PANTHER" id="PTHR30532:SF28">
    <property type="entry name" value="PETROBACTIN-BINDING PROTEIN YCLQ"/>
    <property type="match status" value="1"/>
</dbReference>
<evidence type="ECO:0000256" key="2">
    <source>
        <dbReference type="ARBA" id="ARBA00008814"/>
    </source>
</evidence>
<evidence type="ECO:0000256" key="6">
    <source>
        <dbReference type="SAM" id="SignalP"/>
    </source>
</evidence>
<keyword evidence="4" id="KW-0410">Iron transport</keyword>
<comment type="subcellular location">
    <subcellularLocation>
        <location evidence="1">Cell envelope</location>
    </subcellularLocation>
</comment>
<accession>A0ABV7GU08</accession>
<dbReference type="CDD" id="cd01140">
    <property type="entry name" value="FatB"/>
    <property type="match status" value="1"/>
</dbReference>
<proteinExistence type="inferred from homology"/>
<dbReference type="InterPro" id="IPR051313">
    <property type="entry name" value="Bact_iron-sidero_bind"/>
</dbReference>
<reference evidence="9" key="1">
    <citation type="journal article" date="2019" name="Int. J. Syst. Evol. Microbiol.">
        <title>The Global Catalogue of Microorganisms (GCM) 10K type strain sequencing project: providing services to taxonomists for standard genome sequencing and annotation.</title>
        <authorList>
            <consortium name="The Broad Institute Genomics Platform"/>
            <consortium name="The Broad Institute Genome Sequencing Center for Infectious Disease"/>
            <person name="Wu L."/>
            <person name="Ma J."/>
        </authorList>
    </citation>
    <scope>NUCLEOTIDE SEQUENCE [LARGE SCALE GENOMIC DNA]</scope>
    <source>
        <strain evidence="9">KCTC 52366</strain>
    </source>
</reference>
<comment type="similarity">
    <text evidence="2">Belongs to the bacterial solute-binding protein 8 family.</text>
</comment>
<keyword evidence="9" id="KW-1185">Reference proteome</keyword>
<evidence type="ECO:0000259" key="7">
    <source>
        <dbReference type="PROSITE" id="PS50983"/>
    </source>
</evidence>
<dbReference type="PROSITE" id="PS50983">
    <property type="entry name" value="FE_B12_PBP"/>
    <property type="match status" value="1"/>
</dbReference>
<dbReference type="EMBL" id="JBHRTB010000010">
    <property type="protein sequence ID" value="MFC3144990.1"/>
    <property type="molecule type" value="Genomic_DNA"/>
</dbReference>
<protein>
    <submittedName>
        <fullName evidence="8">Siderophore ABC transporter substrate-binding protein</fullName>
    </submittedName>
</protein>
<keyword evidence="5 6" id="KW-0732">Signal</keyword>
<comment type="caution">
    <text evidence="8">The sequence shown here is derived from an EMBL/GenBank/DDBJ whole genome shotgun (WGS) entry which is preliminary data.</text>
</comment>
<keyword evidence="4" id="KW-0406">Ion transport</keyword>
<dbReference type="PANTHER" id="PTHR30532">
    <property type="entry name" value="IRON III DICITRATE-BINDING PERIPLASMIC PROTEIN"/>
    <property type="match status" value="1"/>
</dbReference>
<gene>
    <name evidence="8" type="ORF">ACFOGP_19875</name>
</gene>
<dbReference type="Proteomes" id="UP001595632">
    <property type="component" value="Unassembled WGS sequence"/>
</dbReference>
<sequence length="299" mass="30993">MFRTFTATVAAAALLALPALAQPVTIETATGPVELEAAPETVAVYDMAALDTLDALGVPVAASIGNIMVDYLTQYEGDIGTLFEPDFEALYALGPDLVVAGGRSASQVTELQKYATTIDMTTMGGDQYATTLARLDAYGKLFGLEDKAAELADALNTQLEATKAAAEGAGNALMILTNGPKISAYGGGSRFGWIHGALDLPEAVADVEDTTHGEAISFEFIAEANPDWLLVIDRVAAIGAEGDSAQATLDNALVAETNAWKNGHVVYLNAADIYISGGGYTSTMNTLKLLEKAFGGAAS</sequence>
<dbReference type="RefSeq" id="WP_275634194.1">
    <property type="nucleotide sequence ID" value="NZ_JARGYD010000008.1"/>
</dbReference>
<keyword evidence="4" id="KW-0408">Iron</keyword>
<evidence type="ECO:0000256" key="5">
    <source>
        <dbReference type="ARBA" id="ARBA00022729"/>
    </source>
</evidence>
<dbReference type="Gene3D" id="3.40.50.1980">
    <property type="entry name" value="Nitrogenase molybdenum iron protein domain"/>
    <property type="match status" value="2"/>
</dbReference>
<feature type="domain" description="Fe/B12 periplasmic-binding" evidence="7">
    <location>
        <begin position="41"/>
        <end position="298"/>
    </location>
</feature>
<evidence type="ECO:0000256" key="1">
    <source>
        <dbReference type="ARBA" id="ARBA00004196"/>
    </source>
</evidence>
<feature type="chain" id="PRO_5046476996" evidence="6">
    <location>
        <begin position="22"/>
        <end position="299"/>
    </location>
</feature>
<evidence type="ECO:0000256" key="3">
    <source>
        <dbReference type="ARBA" id="ARBA00022448"/>
    </source>
</evidence>
<dbReference type="InterPro" id="IPR002491">
    <property type="entry name" value="ABC_transptr_periplasmic_BD"/>
</dbReference>
<dbReference type="InterPro" id="IPR033870">
    <property type="entry name" value="FatB"/>
</dbReference>
<dbReference type="SUPFAM" id="SSF53807">
    <property type="entry name" value="Helical backbone' metal receptor"/>
    <property type="match status" value="1"/>
</dbReference>
<evidence type="ECO:0000256" key="4">
    <source>
        <dbReference type="ARBA" id="ARBA00022496"/>
    </source>
</evidence>
<evidence type="ECO:0000313" key="8">
    <source>
        <dbReference type="EMBL" id="MFC3144990.1"/>
    </source>
</evidence>
<organism evidence="8 9">
    <name type="scientific">Psychromarinibacter halotolerans</name>
    <dbReference type="NCBI Taxonomy" id="1775175"/>
    <lineage>
        <taxon>Bacteria</taxon>
        <taxon>Pseudomonadati</taxon>
        <taxon>Pseudomonadota</taxon>
        <taxon>Alphaproteobacteria</taxon>
        <taxon>Rhodobacterales</taxon>
        <taxon>Paracoccaceae</taxon>
        <taxon>Psychromarinibacter</taxon>
    </lineage>
</organism>
<name>A0ABV7GU08_9RHOB</name>
<keyword evidence="3" id="KW-0813">Transport</keyword>
<dbReference type="Pfam" id="PF01497">
    <property type="entry name" value="Peripla_BP_2"/>
    <property type="match status" value="1"/>
</dbReference>
<feature type="signal peptide" evidence="6">
    <location>
        <begin position="1"/>
        <end position="21"/>
    </location>
</feature>